<gene>
    <name evidence="7" type="ORF">LshimejAT787_0308130</name>
</gene>
<dbReference type="InterPro" id="IPR050546">
    <property type="entry name" value="Glycosyl_Hydrlase_16"/>
</dbReference>
<evidence type="ECO:0000256" key="5">
    <source>
        <dbReference type="SAM" id="SignalP"/>
    </source>
</evidence>
<dbReference type="InterPro" id="IPR013320">
    <property type="entry name" value="ConA-like_dom_sf"/>
</dbReference>
<dbReference type="Pfam" id="PF26113">
    <property type="entry name" value="GH16_XgeA"/>
    <property type="match status" value="1"/>
</dbReference>
<dbReference type="GO" id="GO:0004553">
    <property type="term" value="F:hydrolase activity, hydrolyzing O-glycosyl compounds"/>
    <property type="evidence" value="ECO:0007669"/>
    <property type="project" value="InterPro"/>
</dbReference>
<dbReference type="GO" id="GO:0009251">
    <property type="term" value="P:glucan catabolic process"/>
    <property type="evidence" value="ECO:0007669"/>
    <property type="project" value="TreeGrafter"/>
</dbReference>
<feature type="compositionally biased region" description="Low complexity" evidence="4">
    <location>
        <begin position="84"/>
        <end position="97"/>
    </location>
</feature>
<dbReference type="Proteomes" id="UP001063166">
    <property type="component" value="Unassembled WGS sequence"/>
</dbReference>
<keyword evidence="8" id="KW-1185">Reference proteome</keyword>
<feature type="domain" description="GH16" evidence="6">
    <location>
        <begin position="110"/>
        <end position="384"/>
    </location>
</feature>
<evidence type="ECO:0000313" key="7">
    <source>
        <dbReference type="EMBL" id="GLB36525.1"/>
    </source>
</evidence>
<evidence type="ECO:0000313" key="8">
    <source>
        <dbReference type="Proteomes" id="UP001063166"/>
    </source>
</evidence>
<dbReference type="Gene3D" id="2.60.120.200">
    <property type="match status" value="1"/>
</dbReference>
<dbReference type="OrthoDB" id="192832at2759"/>
<dbReference type="PANTHER" id="PTHR10963">
    <property type="entry name" value="GLYCOSYL HYDROLASE-RELATED"/>
    <property type="match status" value="1"/>
</dbReference>
<accession>A0A9P3PI19</accession>
<evidence type="ECO:0000259" key="6">
    <source>
        <dbReference type="PROSITE" id="PS51762"/>
    </source>
</evidence>
<dbReference type="PROSITE" id="PS51762">
    <property type="entry name" value="GH16_2"/>
    <property type="match status" value="1"/>
</dbReference>
<dbReference type="PANTHER" id="PTHR10963:SF24">
    <property type="entry name" value="GLYCOSIDASE C21B10.07-RELATED"/>
    <property type="match status" value="1"/>
</dbReference>
<feature type="signal peptide" evidence="5">
    <location>
        <begin position="1"/>
        <end position="23"/>
    </location>
</feature>
<evidence type="ECO:0000256" key="1">
    <source>
        <dbReference type="ARBA" id="ARBA00006865"/>
    </source>
</evidence>
<sequence>MLLFRSLPLGLILLIADATPSSASLIPRAIEKLHGVALKHTKSLARDLRVAFGGILVAQQPPSSNTHAVYCKPGRSGSLGGAAAGNSTSSVSPSGTSRAGPSSTKSSSGANQTGSSLPSSPWKLIETHQGTNFYDGWTFFIGPDTPTQGIVEYVDEGTARANGLLEVNSAGNAIMRVETTPNVPDLRKSIRITTNTQFNGGLVVMDAVHMPTGCGTWPAFWTNGPNWPHGGEIDIVEAVHDYTNNQMTIHTDTGCRLPSSDVNVLKISGNVIGGTDCAALTTGNQGCGIRSSLSNSFGAGFNRNGGGTYAMQWDGSGISVFFFPRGSEPDDITNDVPRPETWGPAQARWPADSCDPFKFFSDHSAIFDTTLCGQWAGSVWNAAGIPGQEQSCAQRTGVSTCEAFVRANGAAFSEAYWEVRYVKIYQFKG</sequence>
<proteinExistence type="inferred from homology"/>
<comment type="similarity">
    <text evidence="1">Belongs to the glycosyl hydrolase 16 family.</text>
</comment>
<reference evidence="7" key="1">
    <citation type="submission" date="2022-07" db="EMBL/GenBank/DDBJ databases">
        <title>The genome of Lyophyllum shimeji provides insight into the initial evolution of ectomycorrhizal fungal genome.</title>
        <authorList>
            <person name="Kobayashi Y."/>
            <person name="Shibata T."/>
            <person name="Hirakawa H."/>
            <person name="Shigenobu S."/>
            <person name="Nishiyama T."/>
            <person name="Yamada A."/>
            <person name="Hasebe M."/>
            <person name="Kawaguchi M."/>
        </authorList>
    </citation>
    <scope>NUCLEOTIDE SEQUENCE</scope>
    <source>
        <strain evidence="7">AT787</strain>
    </source>
</reference>
<keyword evidence="3" id="KW-0326">Glycosidase</keyword>
<dbReference type="AlphaFoldDB" id="A0A9P3PI19"/>
<name>A0A9P3PI19_LYOSH</name>
<dbReference type="CDD" id="cd02181">
    <property type="entry name" value="GH16_fungal_Lam16A_glucanase"/>
    <property type="match status" value="1"/>
</dbReference>
<protein>
    <submittedName>
        <fullName evidence="7">Glycoside hydrolase family 16 protein</fullName>
    </submittedName>
</protein>
<feature type="chain" id="PRO_5040344960" evidence="5">
    <location>
        <begin position="24"/>
        <end position="429"/>
    </location>
</feature>
<evidence type="ECO:0000256" key="2">
    <source>
        <dbReference type="ARBA" id="ARBA00022801"/>
    </source>
</evidence>
<keyword evidence="5" id="KW-0732">Signal</keyword>
<organism evidence="7 8">
    <name type="scientific">Lyophyllum shimeji</name>
    <name type="common">Hon-shimeji</name>
    <name type="synonym">Tricholoma shimeji</name>
    <dbReference type="NCBI Taxonomy" id="47721"/>
    <lineage>
        <taxon>Eukaryota</taxon>
        <taxon>Fungi</taxon>
        <taxon>Dikarya</taxon>
        <taxon>Basidiomycota</taxon>
        <taxon>Agaricomycotina</taxon>
        <taxon>Agaricomycetes</taxon>
        <taxon>Agaricomycetidae</taxon>
        <taxon>Agaricales</taxon>
        <taxon>Tricholomatineae</taxon>
        <taxon>Lyophyllaceae</taxon>
        <taxon>Lyophyllum</taxon>
    </lineage>
</organism>
<comment type="caution">
    <text evidence="7">The sequence shown here is derived from an EMBL/GenBank/DDBJ whole genome shotgun (WGS) entry which is preliminary data.</text>
</comment>
<dbReference type="InterPro" id="IPR000757">
    <property type="entry name" value="Beta-glucanase-like"/>
</dbReference>
<dbReference type="FunFam" id="2.60.120.200:FF:000114">
    <property type="entry name" value="Probable endo-1,3(4)-beta-glucanase NFIA_089530"/>
    <property type="match status" value="1"/>
</dbReference>
<dbReference type="EMBL" id="BRPK01000003">
    <property type="protein sequence ID" value="GLB36525.1"/>
    <property type="molecule type" value="Genomic_DNA"/>
</dbReference>
<dbReference type="SUPFAM" id="SSF49899">
    <property type="entry name" value="Concanavalin A-like lectins/glucanases"/>
    <property type="match status" value="1"/>
</dbReference>
<keyword evidence="2 7" id="KW-0378">Hydrolase</keyword>
<evidence type="ECO:0000256" key="4">
    <source>
        <dbReference type="SAM" id="MobiDB-lite"/>
    </source>
</evidence>
<feature type="compositionally biased region" description="Polar residues" evidence="4">
    <location>
        <begin position="99"/>
        <end position="119"/>
    </location>
</feature>
<feature type="region of interest" description="Disordered" evidence="4">
    <location>
        <begin position="81"/>
        <end position="122"/>
    </location>
</feature>
<evidence type="ECO:0000256" key="3">
    <source>
        <dbReference type="ARBA" id="ARBA00023295"/>
    </source>
</evidence>